<sequence length="351" mass="40868">MHEEEAEKTAFTTPWEVYCYKVMLFGIKNAGATYMRAMETFFHDMIHKEIEIDQKLRHYMLAYTTHLKSRLKYIILKLMPPGKLAKWQILLIEFDIVYITRKAIRGQALSDYLVENPVDKDYESLTMYFCDDKVLVAGEDITESYPGWRMFFDAAANFKEVGIRAVLISKSGQHYPASAKIRFPYSNNMAEYEACIIGIGMKVDMNIKEHLVIGNSDILIHHVQGEWSTKNIKILPYLHYINELCKKFTKIEFKHVPKIQNEFAGDLATLSSMIQHPDKNYVDPIEVEIKDQHAYWFHVDEEPDGKPWYHDIKKFLETREYPENATNSQKRALRMLANHHSLTGKSCIGGP</sequence>
<keyword evidence="1" id="KW-1185">Reference proteome</keyword>
<gene>
    <name evidence="2" type="primary">LOC142167250</name>
</gene>
<evidence type="ECO:0000313" key="1">
    <source>
        <dbReference type="Proteomes" id="UP000790787"/>
    </source>
</evidence>
<proteinExistence type="predicted"/>
<organism evidence="1 2">
    <name type="scientific">Nicotiana tabacum</name>
    <name type="common">Common tobacco</name>
    <dbReference type="NCBI Taxonomy" id="4097"/>
    <lineage>
        <taxon>Eukaryota</taxon>
        <taxon>Viridiplantae</taxon>
        <taxon>Streptophyta</taxon>
        <taxon>Embryophyta</taxon>
        <taxon>Tracheophyta</taxon>
        <taxon>Spermatophyta</taxon>
        <taxon>Magnoliopsida</taxon>
        <taxon>eudicotyledons</taxon>
        <taxon>Gunneridae</taxon>
        <taxon>Pentapetalae</taxon>
        <taxon>asterids</taxon>
        <taxon>lamiids</taxon>
        <taxon>Solanales</taxon>
        <taxon>Solanaceae</taxon>
        <taxon>Nicotianoideae</taxon>
        <taxon>Nicotianeae</taxon>
        <taxon>Nicotiana</taxon>
    </lineage>
</organism>
<dbReference type="RefSeq" id="XP_075083510.1">
    <property type="nucleotide sequence ID" value="XM_075227409.1"/>
</dbReference>
<name>A0AC58SEW0_TOBAC</name>
<accession>A0AC58SEW0</accession>
<reference evidence="1" key="1">
    <citation type="journal article" date="2014" name="Nat. Commun.">
        <title>The tobacco genome sequence and its comparison with those of tomato and potato.</title>
        <authorList>
            <person name="Sierro N."/>
            <person name="Battey J.N."/>
            <person name="Ouadi S."/>
            <person name="Bakaher N."/>
            <person name="Bovet L."/>
            <person name="Willig A."/>
            <person name="Goepfert S."/>
            <person name="Peitsch M.C."/>
            <person name="Ivanov N.V."/>
        </authorList>
    </citation>
    <scope>NUCLEOTIDE SEQUENCE [LARGE SCALE GENOMIC DNA]</scope>
</reference>
<dbReference type="Proteomes" id="UP000790787">
    <property type="component" value="Chromosome 12"/>
</dbReference>
<reference evidence="2" key="2">
    <citation type="submission" date="2025-08" db="UniProtKB">
        <authorList>
            <consortium name="RefSeq"/>
        </authorList>
    </citation>
    <scope>IDENTIFICATION</scope>
    <source>
        <tissue evidence="2">Leaf</tissue>
    </source>
</reference>
<protein>
    <submittedName>
        <fullName evidence="2">Uncharacterized protein LOC142167250</fullName>
    </submittedName>
</protein>
<evidence type="ECO:0000313" key="2">
    <source>
        <dbReference type="RefSeq" id="XP_075083510.1"/>
    </source>
</evidence>